<keyword evidence="2" id="KW-0808">Transferase</keyword>
<organism evidence="2 3">
    <name type="scientific">Riemerella anatipestifer (strain ATCC 11845 / DSM 15868 / JCM 9532 / NCTC 11014)</name>
    <dbReference type="NCBI Taxonomy" id="693978"/>
    <lineage>
        <taxon>Bacteria</taxon>
        <taxon>Pseudomonadati</taxon>
        <taxon>Bacteroidota</taxon>
        <taxon>Flavobacteriia</taxon>
        <taxon>Flavobacteriales</taxon>
        <taxon>Weeksellaceae</taxon>
        <taxon>Riemerella</taxon>
    </lineage>
</organism>
<name>E4T935_RIEAD</name>
<dbReference type="HOGENOM" id="CLU_086503_4_0_10"/>
<reference evidence="2 3" key="1">
    <citation type="journal article" date="2012" name="J. Bacteriol.">
        <title>Complete genome sequence of Riemerella anatipestifer reference strain.</title>
        <authorList>
            <person name="Wang X."/>
            <person name="Zhu D."/>
            <person name="Wang M."/>
            <person name="Cheng A."/>
            <person name="Jia R."/>
            <person name="Zhou Y."/>
            <person name="Chen Z."/>
            <person name="Luo Q."/>
            <person name="Liu F."/>
            <person name="Wang Y."/>
            <person name="Chen X.Y."/>
        </authorList>
    </citation>
    <scope>NUCLEOTIDE SEQUENCE [LARGE SCALE GENOMIC DNA]</scope>
    <source>
        <strain evidence="3">DSM 15868</strain>
    </source>
</reference>
<accession>E4T935</accession>
<dbReference type="GeneID" id="93717434"/>
<dbReference type="Proteomes" id="UP000010093">
    <property type="component" value="Chromosome"/>
</dbReference>
<dbReference type="PANTHER" id="PTHR43233:SF1">
    <property type="entry name" value="FAMILY N-ACETYLTRANSFERASE, PUTATIVE (AFU_ORTHOLOGUE AFUA_6G03350)-RELATED"/>
    <property type="match status" value="1"/>
</dbReference>
<evidence type="ECO:0000313" key="3">
    <source>
        <dbReference type="Proteomes" id="UP000010093"/>
    </source>
</evidence>
<dbReference type="InterPro" id="IPR000182">
    <property type="entry name" value="GNAT_dom"/>
</dbReference>
<gene>
    <name evidence="2" type="ORF">RA0C_0557</name>
</gene>
<dbReference type="PROSITE" id="PS51186">
    <property type="entry name" value="GNAT"/>
    <property type="match status" value="1"/>
</dbReference>
<dbReference type="Pfam" id="PF13673">
    <property type="entry name" value="Acetyltransf_10"/>
    <property type="match status" value="1"/>
</dbReference>
<evidence type="ECO:0000313" key="2">
    <source>
        <dbReference type="EMBL" id="AFD55532.1"/>
    </source>
</evidence>
<dbReference type="PANTHER" id="PTHR43233">
    <property type="entry name" value="FAMILY N-ACETYLTRANSFERASE, PUTATIVE (AFU_ORTHOLOGUE AFUA_6G03350)-RELATED"/>
    <property type="match status" value="1"/>
</dbReference>
<dbReference type="CDD" id="cd04301">
    <property type="entry name" value="NAT_SF"/>
    <property type="match status" value="1"/>
</dbReference>
<dbReference type="KEGG" id="rai:RA0C_0557"/>
<dbReference type="GO" id="GO:0016747">
    <property type="term" value="F:acyltransferase activity, transferring groups other than amino-acyl groups"/>
    <property type="evidence" value="ECO:0007669"/>
    <property type="project" value="InterPro"/>
</dbReference>
<sequence length="132" mass="14990">MEIAYKSDIIPNVEQIIEVYNSSGINRPTVDKERIEKMYSNSNLILTAWEGDELVGVSRSLTDFSYCCYLSDLAVKKEYQSRGIGKKLIELTKSKIGKQVALILLSAPSAMDYYPRIGMKKIDNGFIIKREE</sequence>
<dbReference type="RefSeq" id="WP_004918802.1">
    <property type="nucleotide sequence ID" value="NC_014738.1"/>
</dbReference>
<protein>
    <submittedName>
        <fullName evidence="2">Gcn5-related n-acetyltransferase</fullName>
    </submittedName>
</protein>
<proteinExistence type="predicted"/>
<dbReference type="SUPFAM" id="SSF55729">
    <property type="entry name" value="Acyl-CoA N-acyltransferases (Nat)"/>
    <property type="match status" value="1"/>
</dbReference>
<feature type="domain" description="N-acetyltransferase" evidence="1">
    <location>
        <begin position="3"/>
        <end position="132"/>
    </location>
</feature>
<dbReference type="EMBL" id="CP003388">
    <property type="protein sequence ID" value="AFD55532.1"/>
    <property type="molecule type" value="Genomic_DNA"/>
</dbReference>
<dbReference type="AlphaFoldDB" id="E4T935"/>
<dbReference type="KEGG" id="ran:Riean_0346"/>
<evidence type="ECO:0000259" key="1">
    <source>
        <dbReference type="PROSITE" id="PS51186"/>
    </source>
</evidence>
<dbReference type="InterPro" id="IPR053144">
    <property type="entry name" value="Acetyltransferase_Butenolide"/>
</dbReference>
<dbReference type="InterPro" id="IPR016181">
    <property type="entry name" value="Acyl_CoA_acyltransferase"/>
</dbReference>
<dbReference type="PATRIC" id="fig|693978.17.peg.571"/>
<dbReference type="Gene3D" id="3.40.630.30">
    <property type="match status" value="1"/>
</dbReference>